<evidence type="ECO:0008006" key="4">
    <source>
        <dbReference type="Google" id="ProtNLM"/>
    </source>
</evidence>
<keyword evidence="1" id="KW-0472">Membrane</keyword>
<reference evidence="3" key="1">
    <citation type="submission" date="2023-07" db="EMBL/GenBank/DDBJ databases">
        <title>Conexibacter stalactiti sp. nov., isolated from stalactites in a lava cave and emended description of the genus Conexibacter.</title>
        <authorList>
            <person name="Lee S.D."/>
        </authorList>
    </citation>
    <scope>NUCLEOTIDE SEQUENCE [LARGE SCALE GENOMIC DNA]</scope>
    <source>
        <strain evidence="3">KCTC 39840</strain>
    </source>
</reference>
<comment type="caution">
    <text evidence="2">The sequence shown here is derived from an EMBL/GenBank/DDBJ whole genome shotgun (WGS) entry which is preliminary data.</text>
</comment>
<reference evidence="2 3" key="2">
    <citation type="submission" date="2023-10" db="EMBL/GenBank/DDBJ databases">
        <authorList>
            <person name="Han X.F."/>
        </authorList>
    </citation>
    <scope>NUCLEOTIDE SEQUENCE [LARGE SCALE GENOMIC DNA]</scope>
    <source>
        <strain evidence="2 3">KCTC 39840</strain>
    </source>
</reference>
<feature type="non-terminal residue" evidence="2">
    <location>
        <position position="1"/>
    </location>
</feature>
<evidence type="ECO:0000313" key="2">
    <source>
        <dbReference type="EMBL" id="MDW5596968.1"/>
    </source>
</evidence>
<protein>
    <recommendedName>
        <fullName evidence="4">DUF1275 domain-containing protein</fullName>
    </recommendedName>
</protein>
<sequence>GDVGAGGAQLASGADLAQRAAALLALLAGAVAGALLLEAALWLPLALATALTLATHALDRPAPAPA</sequence>
<dbReference type="RefSeq" id="WP_318599404.1">
    <property type="nucleotide sequence ID" value="NZ_JAWSTH010000070.1"/>
</dbReference>
<feature type="transmembrane region" description="Helical" evidence="1">
    <location>
        <begin position="20"/>
        <end position="43"/>
    </location>
</feature>
<dbReference type="Proteomes" id="UP001284601">
    <property type="component" value="Unassembled WGS sequence"/>
</dbReference>
<proteinExistence type="predicted"/>
<gene>
    <name evidence="2" type="ORF">R7226_21655</name>
</gene>
<organism evidence="2 3">
    <name type="scientific">Conexibacter stalactiti</name>
    <dbReference type="NCBI Taxonomy" id="1940611"/>
    <lineage>
        <taxon>Bacteria</taxon>
        <taxon>Bacillati</taxon>
        <taxon>Actinomycetota</taxon>
        <taxon>Thermoleophilia</taxon>
        <taxon>Solirubrobacterales</taxon>
        <taxon>Conexibacteraceae</taxon>
        <taxon>Conexibacter</taxon>
    </lineage>
</organism>
<keyword evidence="1" id="KW-0812">Transmembrane</keyword>
<name>A0ABU4HUP8_9ACTN</name>
<keyword evidence="3" id="KW-1185">Reference proteome</keyword>
<dbReference type="EMBL" id="JAWSTH010000070">
    <property type="protein sequence ID" value="MDW5596968.1"/>
    <property type="molecule type" value="Genomic_DNA"/>
</dbReference>
<accession>A0ABU4HUP8</accession>
<keyword evidence="1" id="KW-1133">Transmembrane helix</keyword>
<evidence type="ECO:0000256" key="1">
    <source>
        <dbReference type="SAM" id="Phobius"/>
    </source>
</evidence>
<evidence type="ECO:0000313" key="3">
    <source>
        <dbReference type="Proteomes" id="UP001284601"/>
    </source>
</evidence>